<dbReference type="InterPro" id="IPR044925">
    <property type="entry name" value="His-Me_finger_sf"/>
</dbReference>
<dbReference type="VEuPathDB" id="VectorBase:MDOMA2_000041"/>
<dbReference type="SMART" id="SM00892">
    <property type="entry name" value="Endonuclease_NS"/>
    <property type="match status" value="1"/>
</dbReference>
<feature type="binding site" evidence="5">
    <location>
        <position position="236"/>
    </location>
    <ligand>
        <name>Mg(2+)</name>
        <dbReference type="ChEBI" id="CHEBI:18420"/>
        <note>catalytic</note>
    </ligand>
</feature>
<dbReference type="GO" id="GO:0000014">
    <property type="term" value="F:single-stranded DNA endodeoxyribonuclease activity"/>
    <property type="evidence" value="ECO:0007669"/>
    <property type="project" value="TreeGrafter"/>
</dbReference>
<keyword evidence="8" id="KW-1185">Reference proteome</keyword>
<gene>
    <name evidence="9" type="primary">LOC101891877</name>
</gene>
<dbReference type="GO" id="GO:0005634">
    <property type="term" value="C:nucleus"/>
    <property type="evidence" value="ECO:0007669"/>
    <property type="project" value="TreeGrafter"/>
</dbReference>
<reference evidence="9" key="1">
    <citation type="submission" date="2025-08" db="UniProtKB">
        <authorList>
            <consortium name="RefSeq"/>
        </authorList>
    </citation>
    <scope>IDENTIFICATION</scope>
    <source>
        <strain evidence="9">Aabys</strain>
        <tissue evidence="9">Whole body</tissue>
    </source>
</reference>
<dbReference type="InterPro" id="IPR001604">
    <property type="entry name" value="Endo_G_ENPP1-like_dom"/>
</dbReference>
<dbReference type="RefSeq" id="XP_019892971.2">
    <property type="nucleotide sequence ID" value="XM_020037412.2"/>
</dbReference>
<dbReference type="InterPro" id="IPR044929">
    <property type="entry name" value="DNA/RNA_non-sp_Endonuclease_sf"/>
</dbReference>
<evidence type="ECO:0000256" key="6">
    <source>
        <dbReference type="SAM" id="SignalP"/>
    </source>
</evidence>
<dbReference type="GO" id="GO:0004521">
    <property type="term" value="F:RNA endonuclease activity"/>
    <property type="evidence" value="ECO:0007669"/>
    <property type="project" value="TreeGrafter"/>
</dbReference>
<dbReference type="KEGG" id="mde:101891877"/>
<evidence type="ECO:0000256" key="2">
    <source>
        <dbReference type="ARBA" id="ARBA00022722"/>
    </source>
</evidence>
<name>A0A9J7DG30_MUSDO</name>
<dbReference type="Pfam" id="PF01223">
    <property type="entry name" value="Endonuclease_NS"/>
    <property type="match status" value="1"/>
</dbReference>
<evidence type="ECO:0000259" key="7">
    <source>
        <dbReference type="SMART" id="SM00892"/>
    </source>
</evidence>
<feature type="domain" description="DNA/RNA non-specific endonuclease/pyrophosphatase/phosphodiesterase" evidence="7">
    <location>
        <begin position="124"/>
        <end position="353"/>
    </location>
</feature>
<feature type="active site" description="Proton acceptor" evidence="4">
    <location>
        <position position="206"/>
    </location>
</feature>
<dbReference type="AlphaFoldDB" id="A0A9J7DG30"/>
<dbReference type="PANTHER" id="PTHR13966">
    <property type="entry name" value="ENDONUCLEASE RELATED"/>
    <property type="match status" value="1"/>
</dbReference>
<evidence type="ECO:0000256" key="4">
    <source>
        <dbReference type="PIRSR" id="PIRSR640255-1"/>
    </source>
</evidence>
<dbReference type="GO" id="GO:0046872">
    <property type="term" value="F:metal ion binding"/>
    <property type="evidence" value="ECO:0007669"/>
    <property type="project" value="UniProtKB-KW"/>
</dbReference>
<dbReference type="Gene3D" id="3.40.570.10">
    <property type="entry name" value="Extracellular Endonuclease, subunit A"/>
    <property type="match status" value="1"/>
</dbReference>
<dbReference type="GO" id="GO:0003676">
    <property type="term" value="F:nucleic acid binding"/>
    <property type="evidence" value="ECO:0007669"/>
    <property type="project" value="InterPro"/>
</dbReference>
<dbReference type="GO" id="GO:0005743">
    <property type="term" value="C:mitochondrial inner membrane"/>
    <property type="evidence" value="ECO:0007669"/>
    <property type="project" value="TreeGrafter"/>
</dbReference>
<keyword evidence="6" id="KW-0732">Signal</keyword>
<sequence length="365" mass="42480">MVENLSKFLICGLLISCRVLPLLATCHLNNIRNEWHVILEFKNEELKLLRQEPIANGTVLYMVCNMNDIVEMRCENGQLISDTPLNFCYNHLRPELKAETDSELCRHQLYRVGYNIRCRDRDYFFTTYSVCFDHQKIRSVFTISEAYPFVQGRPFGMQFDPDEIFTMNIFSAYNKRNIFANFLNRLGHQQSYMSPNEQERRFDRGHLTAAGDFMTNTLIASTFKMINVIPQFHAINDGNWRLMEEWARSPANTPSKVCSGAFNYILHLTNAEGQEVPIFFLDERIPVPLWTFKVVLDRNGERTVFVQYNNIHDSRVPPQLPADICRTIACPSTLRLTPSNFLGYTYCCDPGHFMNQVMPNLRGYC</sequence>
<proteinExistence type="inferred from homology"/>
<keyword evidence="3" id="KW-0255">Endonuclease</keyword>
<feature type="signal peptide" evidence="6">
    <location>
        <begin position="1"/>
        <end position="24"/>
    </location>
</feature>
<dbReference type="InterPro" id="IPR040255">
    <property type="entry name" value="Non-specific_endonuclease"/>
</dbReference>
<keyword evidence="3" id="KW-0378">Hydrolase</keyword>
<organism evidence="8 9">
    <name type="scientific">Musca domestica</name>
    <name type="common">House fly</name>
    <dbReference type="NCBI Taxonomy" id="7370"/>
    <lineage>
        <taxon>Eukaryota</taxon>
        <taxon>Metazoa</taxon>
        <taxon>Ecdysozoa</taxon>
        <taxon>Arthropoda</taxon>
        <taxon>Hexapoda</taxon>
        <taxon>Insecta</taxon>
        <taxon>Pterygota</taxon>
        <taxon>Neoptera</taxon>
        <taxon>Endopterygota</taxon>
        <taxon>Diptera</taxon>
        <taxon>Brachycera</taxon>
        <taxon>Muscomorpha</taxon>
        <taxon>Muscoidea</taxon>
        <taxon>Muscidae</taxon>
        <taxon>Musca</taxon>
    </lineage>
</organism>
<dbReference type="Proteomes" id="UP001652621">
    <property type="component" value="Unplaced"/>
</dbReference>
<protein>
    <submittedName>
        <fullName evidence="9">Uncharacterized protein LOC101891877</fullName>
    </submittedName>
</protein>
<dbReference type="GO" id="GO:0006309">
    <property type="term" value="P:apoptotic DNA fragmentation"/>
    <property type="evidence" value="ECO:0007669"/>
    <property type="project" value="TreeGrafter"/>
</dbReference>
<keyword evidence="5" id="KW-0479">Metal-binding</keyword>
<evidence type="ECO:0000313" key="9">
    <source>
        <dbReference type="RefSeq" id="XP_019892971.2"/>
    </source>
</evidence>
<accession>A0A9J7DG30</accession>
<dbReference type="PANTHER" id="PTHR13966:SF17">
    <property type="entry name" value="ENDONUCLEASE-RELATED"/>
    <property type="match status" value="1"/>
</dbReference>
<feature type="chain" id="PRO_5045155092" evidence="6">
    <location>
        <begin position="25"/>
        <end position="365"/>
    </location>
</feature>
<dbReference type="OrthoDB" id="8194122at2759"/>
<evidence type="ECO:0000256" key="3">
    <source>
        <dbReference type="ARBA" id="ARBA00022759"/>
    </source>
</evidence>
<evidence type="ECO:0000256" key="1">
    <source>
        <dbReference type="ARBA" id="ARBA00010052"/>
    </source>
</evidence>
<dbReference type="SUPFAM" id="SSF54060">
    <property type="entry name" value="His-Me finger endonucleases"/>
    <property type="match status" value="1"/>
</dbReference>
<dbReference type="GeneID" id="101891877"/>
<evidence type="ECO:0000256" key="5">
    <source>
        <dbReference type="PIRSR" id="PIRSR640255-2"/>
    </source>
</evidence>
<comment type="similarity">
    <text evidence="1">Belongs to the DNA/RNA non-specific endonuclease family.</text>
</comment>
<evidence type="ECO:0000313" key="8">
    <source>
        <dbReference type="Proteomes" id="UP001652621"/>
    </source>
</evidence>
<keyword evidence="2" id="KW-0540">Nuclease</keyword>